<dbReference type="AlphaFoldDB" id="A0A7U3YAG4"/>
<keyword evidence="9" id="KW-0969">Cilium</keyword>
<keyword evidence="5 7" id="KW-0574">Periplasm</keyword>
<dbReference type="InterPro" id="IPR039246">
    <property type="entry name" value="Flagellar_FlgA"/>
</dbReference>
<dbReference type="GO" id="GO:0044780">
    <property type="term" value="P:bacterial-type flagellum assembly"/>
    <property type="evidence" value="ECO:0007669"/>
    <property type="project" value="InterPro"/>
</dbReference>
<reference evidence="9 10" key="1">
    <citation type="journal article" date="2009" name="Science">
        <title>The dynamics and time scale of ongoing genomic erosion in symbiotic bacteria.</title>
        <authorList>
            <person name="Moran N.A."/>
            <person name="McLaughlin H.J."/>
            <person name="Sorek R."/>
        </authorList>
    </citation>
    <scope>NUCLEOTIDE SEQUENCE [LARGE SCALE GENOMIC DNA]</scope>
    <source>
        <strain evidence="9 10">5A</strain>
    </source>
</reference>
<keyword evidence="9" id="KW-0282">Flagellum</keyword>
<dbReference type="Gene3D" id="2.30.30.760">
    <property type="match status" value="1"/>
</dbReference>
<comment type="similarity">
    <text evidence="2 7">Belongs to the FlgA family.</text>
</comment>
<evidence type="ECO:0000313" key="9">
    <source>
        <dbReference type="EMBL" id="ACL30694.1"/>
    </source>
</evidence>
<dbReference type="CDD" id="cd11614">
    <property type="entry name" value="SAF_CpaB_FlgA_like"/>
    <property type="match status" value="1"/>
</dbReference>
<evidence type="ECO:0000256" key="2">
    <source>
        <dbReference type="ARBA" id="ARBA00010474"/>
    </source>
</evidence>
<name>A0A7U3YAG4_BUCA5</name>
<evidence type="ECO:0000256" key="4">
    <source>
        <dbReference type="ARBA" id="ARBA00022729"/>
    </source>
</evidence>
<feature type="domain" description="SAF" evidence="8">
    <location>
        <begin position="102"/>
        <end position="164"/>
    </location>
</feature>
<dbReference type="KEGG" id="bap:BUAP5A_330"/>
<gene>
    <name evidence="9" type="primary">flgA</name>
    <name evidence="9" type="ordered locus">BUAP5A_330</name>
</gene>
<dbReference type="Gene3D" id="3.90.1210.10">
    <property type="entry name" value="Antifreeze-like/N-acetylneuraminic acid synthase C-terminal domain"/>
    <property type="match status" value="1"/>
</dbReference>
<proteinExistence type="inferred from homology"/>
<keyword evidence="4 7" id="KW-0732">Signal</keyword>
<evidence type="ECO:0000256" key="7">
    <source>
        <dbReference type="RuleBase" id="RU362063"/>
    </source>
</evidence>
<dbReference type="EMBL" id="CP001161">
    <property type="protein sequence ID" value="ACL30694.1"/>
    <property type="molecule type" value="Genomic_DNA"/>
</dbReference>
<evidence type="ECO:0000313" key="10">
    <source>
        <dbReference type="Proteomes" id="UP000006904"/>
    </source>
</evidence>
<keyword evidence="7" id="KW-1005">Bacterial flagellum biogenesis</keyword>
<feature type="signal peptide" evidence="7">
    <location>
        <begin position="1"/>
        <end position="21"/>
    </location>
</feature>
<dbReference type="GO" id="GO:0042597">
    <property type="term" value="C:periplasmic space"/>
    <property type="evidence" value="ECO:0007669"/>
    <property type="project" value="UniProtKB-SubCell"/>
</dbReference>
<evidence type="ECO:0000256" key="1">
    <source>
        <dbReference type="ARBA" id="ARBA00004418"/>
    </source>
</evidence>
<dbReference type="InterPro" id="IPR013974">
    <property type="entry name" value="SAF"/>
</dbReference>
<dbReference type="Pfam" id="PF13144">
    <property type="entry name" value="ChapFlgA"/>
    <property type="match status" value="1"/>
</dbReference>
<keyword evidence="9" id="KW-0966">Cell projection</keyword>
<dbReference type="PANTHER" id="PTHR36307">
    <property type="entry name" value="FLAGELLA BASAL BODY P-RING FORMATION PROTEIN FLGA"/>
    <property type="match status" value="1"/>
</dbReference>
<dbReference type="InterPro" id="IPR017585">
    <property type="entry name" value="SAF_FlgA"/>
</dbReference>
<evidence type="ECO:0000256" key="5">
    <source>
        <dbReference type="ARBA" id="ARBA00022764"/>
    </source>
</evidence>
<accession>A0A7U3YAG4</accession>
<dbReference type="Proteomes" id="UP000006904">
    <property type="component" value="Chromosome"/>
</dbReference>
<evidence type="ECO:0000259" key="8">
    <source>
        <dbReference type="SMART" id="SM00858"/>
    </source>
</evidence>
<sequence length="226" mass="25994">MKITIYFFLLLLSFTINSVSATVQKFNFFDLNKQLNIFLKKEYPLNEDSIKIIIHTPLKKNIYCRKPDFSILSNTHNLGLINILLTCSKQHYYLTVEVQSEGEYIVANRKIPRGTRIKESDLKILIGRLDVLPNNTYRKKKDVVNRISLRDFFPLQPITSFMTRPFWLVKVNQQVTVIINGNNFKMSSKAKSLSNGAQNQNIRVKTNSGKIINGIINENGEVIVSP</sequence>
<dbReference type="SMART" id="SM00858">
    <property type="entry name" value="SAF"/>
    <property type="match status" value="1"/>
</dbReference>
<organism evidence="9 10">
    <name type="scientific">Buchnera aphidicola subsp. Acyrthosiphon pisum (strain 5A)</name>
    <dbReference type="NCBI Taxonomy" id="563178"/>
    <lineage>
        <taxon>Bacteria</taxon>
        <taxon>Pseudomonadati</taxon>
        <taxon>Pseudomonadota</taxon>
        <taxon>Gammaproteobacteria</taxon>
        <taxon>Enterobacterales</taxon>
        <taxon>Erwiniaceae</taxon>
        <taxon>Buchnera</taxon>
    </lineage>
</organism>
<dbReference type="OrthoDB" id="7065435at2"/>
<evidence type="ECO:0000256" key="6">
    <source>
        <dbReference type="ARBA" id="ARBA00025643"/>
    </source>
</evidence>
<feature type="chain" id="PRO_5031597690" description="Flagella basal body P-ring formation protein FlgA" evidence="7">
    <location>
        <begin position="22"/>
        <end position="226"/>
    </location>
</feature>
<dbReference type="PANTHER" id="PTHR36307:SF1">
    <property type="entry name" value="FLAGELLA BASAL BODY P-RING FORMATION PROTEIN FLGA"/>
    <property type="match status" value="1"/>
</dbReference>
<comment type="subcellular location">
    <subcellularLocation>
        <location evidence="1 7">Periplasm</location>
    </subcellularLocation>
</comment>
<comment type="function">
    <text evidence="6 7">Involved in the assembly process of the P-ring formation. It may associate with FlgF on the rod constituting a structure essential for the P-ring assembly or may act as a modulator protein for the P-ring assembly.</text>
</comment>
<dbReference type="NCBIfam" id="TIGR03170">
    <property type="entry name" value="flgA_cterm"/>
    <property type="match status" value="1"/>
</dbReference>
<dbReference type="RefSeq" id="WP_012619386.1">
    <property type="nucleotide sequence ID" value="NC_011833.1"/>
</dbReference>
<protein>
    <recommendedName>
        <fullName evidence="3 7">Flagella basal body P-ring formation protein FlgA</fullName>
    </recommendedName>
</protein>
<evidence type="ECO:0000256" key="3">
    <source>
        <dbReference type="ARBA" id="ARBA00014754"/>
    </source>
</evidence>